<protein>
    <recommendedName>
        <fullName evidence="3">DUF1127 domain-containing protein</fullName>
    </recommendedName>
</protein>
<evidence type="ECO:0000313" key="1">
    <source>
        <dbReference type="EMBL" id="OUD10313.1"/>
    </source>
</evidence>
<gene>
    <name evidence="1" type="ORF">BVC71_02025</name>
</gene>
<comment type="caution">
    <text evidence="1">The sequence shown here is derived from an EMBL/GenBank/DDBJ whole genome shotgun (WGS) entry which is preliminary data.</text>
</comment>
<evidence type="ECO:0000313" key="2">
    <source>
        <dbReference type="Proteomes" id="UP000194664"/>
    </source>
</evidence>
<accession>A0A251X2B7</accession>
<dbReference type="Proteomes" id="UP000194664">
    <property type="component" value="Unassembled WGS sequence"/>
</dbReference>
<dbReference type="EMBL" id="MSPP01000001">
    <property type="protein sequence ID" value="OUD10313.1"/>
    <property type="molecule type" value="Genomic_DNA"/>
</dbReference>
<organism evidence="1 2">
    <name type="scientific">Marivivens niveibacter</name>
    <dbReference type="NCBI Taxonomy" id="1930667"/>
    <lineage>
        <taxon>Bacteria</taxon>
        <taxon>Pseudomonadati</taxon>
        <taxon>Pseudomonadota</taxon>
        <taxon>Alphaproteobacteria</taxon>
        <taxon>Rhodobacterales</taxon>
        <taxon>Paracoccaceae</taxon>
        <taxon>Marivivens group</taxon>
        <taxon>Marivivens</taxon>
    </lineage>
</organism>
<reference evidence="1 2" key="1">
    <citation type="submission" date="2016-12" db="EMBL/GenBank/DDBJ databases">
        <title>The draft genome sequence of HSLHS2.</title>
        <authorList>
            <person name="Hu D."/>
            <person name="Wang L."/>
            <person name="Shao Z."/>
        </authorList>
    </citation>
    <scope>NUCLEOTIDE SEQUENCE [LARGE SCALE GENOMIC DNA]</scope>
    <source>
        <strain evidence="1">MCCC 1A06712</strain>
    </source>
</reference>
<dbReference type="AlphaFoldDB" id="A0A251X2B7"/>
<keyword evidence="2" id="KW-1185">Reference proteome</keyword>
<sequence length="66" mass="7037">MATFANANEFANKSSVFTAVANGFAAFGKALQRSAMRRALNELTDTELASLGMNRDQIEARAAALI</sequence>
<evidence type="ECO:0008006" key="3">
    <source>
        <dbReference type="Google" id="ProtNLM"/>
    </source>
</evidence>
<dbReference type="RefSeq" id="WP_165767703.1">
    <property type="nucleotide sequence ID" value="NZ_MSPP01000001.1"/>
</dbReference>
<name>A0A251X2B7_9RHOB</name>
<proteinExistence type="predicted"/>